<reference evidence="2" key="1">
    <citation type="submission" date="2022-07" db="EMBL/GenBank/DDBJ databases">
        <title>Genome sequencing of Photobacterium atrarenae GJH2-4.</title>
        <authorList>
            <person name="Park S.-J."/>
        </authorList>
    </citation>
    <scope>NUCLEOTIDE SEQUENCE</scope>
    <source>
        <strain evidence="2">GJH2-4</strain>
    </source>
</reference>
<keyword evidence="3" id="KW-1185">Reference proteome</keyword>
<keyword evidence="1" id="KW-0812">Transmembrane</keyword>
<keyword evidence="1" id="KW-0472">Membrane</keyword>
<evidence type="ECO:0008006" key="4">
    <source>
        <dbReference type="Google" id="ProtNLM"/>
    </source>
</evidence>
<sequence length="176" mass="20425">MRRWRVPVWIFVATGLVLNIISALLTNFSIDNINREANAILQQQESHEKLIELTWQQVETIERKRELILLLVSLSEGNEQPLPQTVKEQVVTEVHDWLNINISNLSTVDVPAIMQGMNDNQREYRNKINQLYIQNLALTQSHENKMNSISRLRNLALFLQILGLAFLLVRDLNRSS</sequence>
<protein>
    <recommendedName>
        <fullName evidence="4">DNA mismatch repair protein</fullName>
    </recommendedName>
</protein>
<gene>
    <name evidence="2" type="ORF">NNL38_22205</name>
</gene>
<evidence type="ECO:0000313" key="2">
    <source>
        <dbReference type="EMBL" id="UTV29725.1"/>
    </source>
</evidence>
<organism evidence="2 3">
    <name type="scientific">Photobacterium atrarenae</name>
    <dbReference type="NCBI Taxonomy" id="865757"/>
    <lineage>
        <taxon>Bacteria</taxon>
        <taxon>Pseudomonadati</taxon>
        <taxon>Pseudomonadota</taxon>
        <taxon>Gammaproteobacteria</taxon>
        <taxon>Vibrionales</taxon>
        <taxon>Vibrionaceae</taxon>
        <taxon>Photobacterium</taxon>
    </lineage>
</organism>
<proteinExistence type="predicted"/>
<feature type="transmembrane region" description="Helical" evidence="1">
    <location>
        <begin position="6"/>
        <end position="25"/>
    </location>
</feature>
<dbReference type="EMBL" id="CP101509">
    <property type="protein sequence ID" value="UTV29725.1"/>
    <property type="molecule type" value="Genomic_DNA"/>
</dbReference>
<keyword evidence="1" id="KW-1133">Transmembrane helix</keyword>
<accession>A0ABY5GLV9</accession>
<name>A0ABY5GLV9_9GAMM</name>
<dbReference type="Proteomes" id="UP001057998">
    <property type="component" value="Chromosome 2"/>
</dbReference>
<evidence type="ECO:0000313" key="3">
    <source>
        <dbReference type="Proteomes" id="UP001057998"/>
    </source>
</evidence>
<dbReference type="RefSeq" id="WP_255391044.1">
    <property type="nucleotide sequence ID" value="NZ_CP101509.1"/>
</dbReference>
<evidence type="ECO:0000256" key="1">
    <source>
        <dbReference type="SAM" id="Phobius"/>
    </source>
</evidence>